<evidence type="ECO:0000256" key="1">
    <source>
        <dbReference type="SAM" id="Phobius"/>
    </source>
</evidence>
<dbReference type="AlphaFoldDB" id="A0A914Z5S9"/>
<feature type="transmembrane region" description="Helical" evidence="1">
    <location>
        <begin position="108"/>
        <end position="125"/>
    </location>
</feature>
<dbReference type="WBParaSite" id="PSU_v2.g7302.t1">
    <property type="protein sequence ID" value="PSU_v2.g7302.t1"/>
    <property type="gene ID" value="PSU_v2.g7302"/>
</dbReference>
<feature type="transmembrane region" description="Helical" evidence="1">
    <location>
        <begin position="224"/>
        <end position="250"/>
    </location>
</feature>
<name>A0A914Z5S9_9BILA</name>
<accession>A0A914Z5S9</accession>
<keyword evidence="1" id="KW-0812">Transmembrane</keyword>
<evidence type="ECO:0000313" key="3">
    <source>
        <dbReference type="WBParaSite" id="PSU_v2.g7302.t1"/>
    </source>
</evidence>
<reference evidence="3" key="1">
    <citation type="submission" date="2022-11" db="UniProtKB">
        <authorList>
            <consortium name="WormBaseParasite"/>
        </authorList>
    </citation>
    <scope>IDENTIFICATION</scope>
</reference>
<keyword evidence="1" id="KW-1133">Transmembrane helix</keyword>
<protein>
    <submittedName>
        <fullName evidence="3">Transmembrane protein</fullName>
    </submittedName>
</protein>
<evidence type="ECO:0000313" key="2">
    <source>
        <dbReference type="Proteomes" id="UP000887577"/>
    </source>
</evidence>
<sequence>MVGLTRYDGNSLRPVRTVGDPAISIFPRVSLPGDGHLHEMNLLNRSTAINPALQPPPGTYGHQAGQIHQGFLPGTTTIVDDIDPDWESILHNIQEIGIHRFLTIIKKVPAIGLLLISLWIVWGRGFNTVLEDVEKNMGIVGLVSGGITAVGVTLTAQHHSNNKNSAKYQTWRRIIVCSLNFLCSIVVIVFGVISLSDLHGKKENNPKMTFGAPRMTVNERTAHAGALTGVGLLIAIFSLLSMAFGISALMKVNKAEHKVKQAQRRQRSVEYLNPAYGTVDAW</sequence>
<dbReference type="Proteomes" id="UP000887577">
    <property type="component" value="Unplaced"/>
</dbReference>
<keyword evidence="2" id="KW-1185">Reference proteome</keyword>
<organism evidence="2 3">
    <name type="scientific">Panagrolaimus superbus</name>
    <dbReference type="NCBI Taxonomy" id="310955"/>
    <lineage>
        <taxon>Eukaryota</taxon>
        <taxon>Metazoa</taxon>
        <taxon>Ecdysozoa</taxon>
        <taxon>Nematoda</taxon>
        <taxon>Chromadorea</taxon>
        <taxon>Rhabditida</taxon>
        <taxon>Tylenchina</taxon>
        <taxon>Panagrolaimomorpha</taxon>
        <taxon>Panagrolaimoidea</taxon>
        <taxon>Panagrolaimidae</taxon>
        <taxon>Panagrolaimus</taxon>
    </lineage>
</organism>
<proteinExistence type="predicted"/>
<keyword evidence="1" id="KW-0472">Membrane</keyword>
<feature type="transmembrane region" description="Helical" evidence="1">
    <location>
        <begin position="137"/>
        <end position="154"/>
    </location>
</feature>
<feature type="transmembrane region" description="Helical" evidence="1">
    <location>
        <begin position="174"/>
        <end position="195"/>
    </location>
</feature>